<organism evidence="2 3">
    <name type="scientific">Enhygromyxa salina</name>
    <dbReference type="NCBI Taxonomy" id="215803"/>
    <lineage>
        <taxon>Bacteria</taxon>
        <taxon>Pseudomonadati</taxon>
        <taxon>Myxococcota</taxon>
        <taxon>Polyangia</taxon>
        <taxon>Nannocystales</taxon>
        <taxon>Nannocystaceae</taxon>
        <taxon>Enhygromyxa</taxon>
    </lineage>
</organism>
<proteinExistence type="predicted"/>
<dbReference type="Proteomes" id="UP000031599">
    <property type="component" value="Unassembled WGS sequence"/>
</dbReference>
<evidence type="ECO:0000313" key="3">
    <source>
        <dbReference type="Proteomes" id="UP000031599"/>
    </source>
</evidence>
<dbReference type="EMBL" id="JMCC02000128">
    <property type="protein sequence ID" value="KIG12499.1"/>
    <property type="molecule type" value="Genomic_DNA"/>
</dbReference>
<protein>
    <submittedName>
        <fullName evidence="2">Uncharacterized protein</fullName>
    </submittedName>
</protein>
<feature type="compositionally biased region" description="Basic and acidic residues" evidence="1">
    <location>
        <begin position="32"/>
        <end position="41"/>
    </location>
</feature>
<feature type="region of interest" description="Disordered" evidence="1">
    <location>
        <begin position="17"/>
        <end position="41"/>
    </location>
</feature>
<name>A0A0C1Z4B0_9BACT</name>
<accession>A0A0C1Z4B0</accession>
<evidence type="ECO:0000256" key="1">
    <source>
        <dbReference type="SAM" id="MobiDB-lite"/>
    </source>
</evidence>
<gene>
    <name evidence="2" type="ORF">DB30_01316</name>
</gene>
<comment type="caution">
    <text evidence="2">The sequence shown here is derived from an EMBL/GenBank/DDBJ whole genome shotgun (WGS) entry which is preliminary data.</text>
</comment>
<evidence type="ECO:0000313" key="2">
    <source>
        <dbReference type="EMBL" id="KIG12499.1"/>
    </source>
</evidence>
<reference evidence="2 3" key="1">
    <citation type="submission" date="2014-12" db="EMBL/GenBank/DDBJ databases">
        <title>Genome assembly of Enhygromyxa salina DSM 15201.</title>
        <authorList>
            <person name="Sharma G."/>
            <person name="Subramanian S."/>
        </authorList>
    </citation>
    <scope>NUCLEOTIDE SEQUENCE [LARGE SCALE GENOMIC DNA]</scope>
    <source>
        <strain evidence="2 3">DSM 15201</strain>
    </source>
</reference>
<dbReference type="AlphaFoldDB" id="A0A0C1Z4B0"/>
<sequence length="106" mass="11259">MVGSLTIHELCDCGESGSVELPADGGPPIQRGRLERASRASGEEFDACVVEVLGEAPRRVGAAYLRARLGGPRWKLLGSLRRLIAAGVVERTGVTSGTRYLLRRAG</sequence>